<keyword evidence="2" id="KW-1185">Reference proteome</keyword>
<organism evidence="1 2">
    <name type="scientific">Actinomadura alba</name>
    <dbReference type="NCBI Taxonomy" id="406431"/>
    <lineage>
        <taxon>Bacteria</taxon>
        <taxon>Bacillati</taxon>
        <taxon>Actinomycetota</taxon>
        <taxon>Actinomycetes</taxon>
        <taxon>Streptosporangiales</taxon>
        <taxon>Thermomonosporaceae</taxon>
        <taxon>Actinomadura</taxon>
    </lineage>
</organism>
<accession>A0ABR7LGE7</accession>
<evidence type="ECO:0000313" key="1">
    <source>
        <dbReference type="EMBL" id="MBC6463907.1"/>
    </source>
</evidence>
<comment type="caution">
    <text evidence="1">The sequence shown here is derived from an EMBL/GenBank/DDBJ whole genome shotgun (WGS) entry which is preliminary data.</text>
</comment>
<reference evidence="1 2" key="1">
    <citation type="submission" date="2020-06" db="EMBL/GenBank/DDBJ databases">
        <title>Actinomadura xiongansis sp. nov., isolated from soil of Baiyangdian.</title>
        <authorList>
            <person name="Zhang X."/>
        </authorList>
    </citation>
    <scope>NUCLEOTIDE SEQUENCE [LARGE SCALE GENOMIC DNA]</scope>
    <source>
        <strain evidence="1 2">HBUM206468</strain>
    </source>
</reference>
<protein>
    <submittedName>
        <fullName evidence="1">Uncharacterized protein</fullName>
    </submittedName>
</protein>
<evidence type="ECO:0000313" key="2">
    <source>
        <dbReference type="Proteomes" id="UP000805614"/>
    </source>
</evidence>
<sequence length="184" mass="20512">MSLPQRGPLKVSLKGALRRGRLPEPVREALRMERGERVLAHAPTRGGSRVVATSTALYLPVARTEGDTAPRFLRLPWDRIEHASWKDGWLHVHEPNGTADHHVRLTEPGSVPEAVRERITATVAVDQQSRLPTGERVRIVGRRPAEGGEPRWSFVFEAGLNPDDPGLRAQAEQLLEDLRRQTGL</sequence>
<dbReference type="RefSeq" id="WP_187240845.1">
    <property type="nucleotide sequence ID" value="NZ_BAAAOK010000015.1"/>
</dbReference>
<name>A0ABR7LGE7_9ACTN</name>
<gene>
    <name evidence="1" type="ORF">HKK74_00115</name>
</gene>
<dbReference type="EMBL" id="JABVEC010000001">
    <property type="protein sequence ID" value="MBC6463907.1"/>
    <property type="molecule type" value="Genomic_DNA"/>
</dbReference>
<dbReference type="Proteomes" id="UP000805614">
    <property type="component" value="Unassembled WGS sequence"/>
</dbReference>
<proteinExistence type="predicted"/>